<name>A0ABP7MG47_9GAMM</name>
<keyword evidence="4" id="KW-1185">Reference proteome</keyword>
<gene>
    <name evidence="3" type="ORF">GCM10022229_15270</name>
</gene>
<dbReference type="InterPro" id="IPR044922">
    <property type="entry name" value="DUF2063_N_sf"/>
</dbReference>
<reference evidence="4" key="1">
    <citation type="journal article" date="2019" name="Int. J. Syst. Evol. Microbiol.">
        <title>The Global Catalogue of Microorganisms (GCM) 10K type strain sequencing project: providing services to taxonomists for standard genome sequencing and annotation.</title>
        <authorList>
            <consortium name="The Broad Institute Genomics Platform"/>
            <consortium name="The Broad Institute Genome Sequencing Center for Infectious Disease"/>
            <person name="Wu L."/>
            <person name="Ma J."/>
        </authorList>
    </citation>
    <scope>NUCLEOTIDE SEQUENCE [LARGE SCALE GENOMIC DNA]</scope>
    <source>
        <strain evidence="4">JCM 16916</strain>
    </source>
</reference>
<proteinExistence type="predicted"/>
<evidence type="ECO:0000313" key="4">
    <source>
        <dbReference type="Proteomes" id="UP001501727"/>
    </source>
</evidence>
<dbReference type="InterPro" id="IPR018640">
    <property type="entry name" value="DUF2063"/>
</dbReference>
<evidence type="ECO:0000259" key="1">
    <source>
        <dbReference type="Pfam" id="PF09836"/>
    </source>
</evidence>
<feature type="domain" description="Putative DNA-binding" evidence="1">
    <location>
        <begin position="16"/>
        <end position="99"/>
    </location>
</feature>
<dbReference type="InterPro" id="IPR054098">
    <property type="entry name" value="NGO1945-like_C"/>
</dbReference>
<dbReference type="Pfam" id="PF09836">
    <property type="entry name" value="DUF2063"/>
    <property type="match status" value="1"/>
</dbReference>
<evidence type="ECO:0000313" key="3">
    <source>
        <dbReference type="EMBL" id="GAA3922414.1"/>
    </source>
</evidence>
<protein>
    <submittedName>
        <fullName evidence="3">DUF2063 domain-containing protein</fullName>
    </submittedName>
</protein>
<dbReference type="Pfam" id="PF22106">
    <property type="entry name" value="NGO1945_C"/>
    <property type="match status" value="1"/>
</dbReference>
<accession>A0ABP7MG47</accession>
<dbReference type="Gene3D" id="1.10.150.690">
    <property type="entry name" value="DUF2063"/>
    <property type="match status" value="1"/>
</dbReference>
<comment type="caution">
    <text evidence="3">The sequence shown here is derived from an EMBL/GenBank/DDBJ whole genome shotgun (WGS) entry which is preliminary data.</text>
</comment>
<sequence length="267" mass="29587">MSPEAPTGDGLRAQLDALAGWIRNPSGTAPPPGVEQRRLDVYRALFFNNVASLLGGNFPVLRRIHGDGHWRALVHAFYRDHGSRTPLFTELPREFLRYLEARGEDPAMPWLRELAHYEWMELALQTSQATRDDVAHDPDGDLLTGCPLPSPLAWPLAYAWPVHRIGPDYLPTQPPAEPTLLLLRREADGRVSFHGLSPLTFRLLQRLDEAPDLPGRAQLLALAGEAQATDLDAFVHDGAAMLARLRREGTILGIRRAGEDPSASLAR</sequence>
<dbReference type="Proteomes" id="UP001501727">
    <property type="component" value="Unassembled WGS sequence"/>
</dbReference>
<dbReference type="EMBL" id="BAAAZU010000006">
    <property type="protein sequence ID" value="GAA3922414.1"/>
    <property type="molecule type" value="Genomic_DNA"/>
</dbReference>
<organism evidence="3 4">
    <name type="scientific">Luteimonas lutimaris</name>
    <dbReference type="NCBI Taxonomy" id="698645"/>
    <lineage>
        <taxon>Bacteria</taxon>
        <taxon>Pseudomonadati</taxon>
        <taxon>Pseudomonadota</taxon>
        <taxon>Gammaproteobacteria</taxon>
        <taxon>Lysobacterales</taxon>
        <taxon>Lysobacteraceae</taxon>
        <taxon>Luteimonas</taxon>
    </lineage>
</organism>
<evidence type="ECO:0000259" key="2">
    <source>
        <dbReference type="Pfam" id="PF22106"/>
    </source>
</evidence>
<dbReference type="Gene3D" id="3.90.930.50">
    <property type="match status" value="1"/>
</dbReference>
<dbReference type="RefSeq" id="WP_344759373.1">
    <property type="nucleotide sequence ID" value="NZ_BAAAZU010000006.1"/>
</dbReference>
<feature type="domain" description="NGO1945-like C-terminal" evidence="2">
    <location>
        <begin position="150"/>
        <end position="246"/>
    </location>
</feature>